<dbReference type="STRING" id="1196353.SAMN05444921_12149"/>
<dbReference type="AlphaFoldDB" id="A0A1G9ZAD1"/>
<accession>A0A1G9ZAD1</accession>
<reference evidence="2" key="1">
    <citation type="submission" date="2016-10" db="EMBL/GenBank/DDBJ databases">
        <authorList>
            <person name="Varghese N."/>
            <person name="Submissions S."/>
        </authorList>
    </citation>
    <scope>NUCLEOTIDE SEQUENCE [LARGE SCALE GENOMIC DNA]</scope>
    <source>
        <strain evidence="2">CGMCC 4.7042</strain>
    </source>
</reference>
<evidence type="ECO:0000313" key="1">
    <source>
        <dbReference type="EMBL" id="SDN18284.1"/>
    </source>
</evidence>
<dbReference type="EMBL" id="FNHI01000021">
    <property type="protein sequence ID" value="SDN18284.1"/>
    <property type="molecule type" value="Genomic_DNA"/>
</dbReference>
<protein>
    <submittedName>
        <fullName evidence="1">Uncharacterized protein</fullName>
    </submittedName>
</protein>
<gene>
    <name evidence="1" type="ORF">SAMN05444921_12149</name>
</gene>
<keyword evidence="2" id="KW-1185">Reference proteome</keyword>
<organism evidence="1 2">
    <name type="scientific">Streptomyces wuyuanensis</name>
    <dbReference type="NCBI Taxonomy" id="1196353"/>
    <lineage>
        <taxon>Bacteria</taxon>
        <taxon>Bacillati</taxon>
        <taxon>Actinomycetota</taxon>
        <taxon>Actinomycetes</taxon>
        <taxon>Kitasatosporales</taxon>
        <taxon>Streptomycetaceae</taxon>
        <taxon>Streptomyces</taxon>
    </lineage>
</organism>
<evidence type="ECO:0000313" key="2">
    <source>
        <dbReference type="Proteomes" id="UP000199063"/>
    </source>
</evidence>
<name>A0A1G9ZAD1_9ACTN</name>
<dbReference type="RefSeq" id="WP_093659317.1">
    <property type="nucleotide sequence ID" value="NZ_FNHI01000021.1"/>
</dbReference>
<sequence length="68" mass="7269">MTAELARLTAAQAKADEIIRTVGESPDGPLLLRVSVTDTATRQRLATGFVNYTTDQPAAPLRLVEVTS</sequence>
<dbReference type="OrthoDB" id="4312502at2"/>
<dbReference type="GeneID" id="40832631"/>
<dbReference type="Proteomes" id="UP000199063">
    <property type="component" value="Unassembled WGS sequence"/>
</dbReference>
<proteinExistence type="predicted"/>